<dbReference type="STRING" id="908615.SAMN05421540_11026"/>
<evidence type="ECO:0000313" key="2">
    <source>
        <dbReference type="EMBL" id="SEA69246.1"/>
    </source>
</evidence>
<dbReference type="InterPro" id="IPR029044">
    <property type="entry name" value="Nucleotide-diphossugar_trans"/>
</dbReference>
<evidence type="ECO:0000313" key="3">
    <source>
        <dbReference type="Proteomes" id="UP000198820"/>
    </source>
</evidence>
<dbReference type="Gene3D" id="3.90.550.10">
    <property type="entry name" value="Spore Coat Polysaccharide Biosynthesis Protein SpsA, Chain A"/>
    <property type="match status" value="1"/>
</dbReference>
<dbReference type="PANTHER" id="PTHR43685:SF2">
    <property type="entry name" value="GLYCOSYLTRANSFERASE 2-LIKE DOMAIN-CONTAINING PROTEIN"/>
    <property type="match status" value="1"/>
</dbReference>
<dbReference type="PANTHER" id="PTHR43685">
    <property type="entry name" value="GLYCOSYLTRANSFERASE"/>
    <property type="match status" value="1"/>
</dbReference>
<feature type="domain" description="Glycosyltransferase 2-like" evidence="1">
    <location>
        <begin position="13"/>
        <end position="127"/>
    </location>
</feature>
<keyword evidence="3" id="KW-1185">Reference proteome</keyword>
<dbReference type="GO" id="GO:0016740">
    <property type="term" value="F:transferase activity"/>
    <property type="evidence" value="ECO:0007669"/>
    <property type="project" value="UniProtKB-KW"/>
</dbReference>
<reference evidence="2 3" key="1">
    <citation type="submission" date="2016-10" db="EMBL/GenBank/DDBJ databases">
        <authorList>
            <person name="de Groot N.N."/>
        </authorList>
    </citation>
    <scope>NUCLEOTIDE SEQUENCE [LARGE SCALE GENOMIC DNA]</scope>
    <source>
        <strain evidence="2 3">DSM 23581</strain>
    </source>
</reference>
<keyword evidence="2" id="KW-0808">Transferase</keyword>
<dbReference type="EMBL" id="FNQF01000010">
    <property type="protein sequence ID" value="SEA69246.1"/>
    <property type="molecule type" value="Genomic_DNA"/>
</dbReference>
<dbReference type="InterPro" id="IPR050834">
    <property type="entry name" value="Glycosyltransf_2"/>
</dbReference>
<evidence type="ECO:0000259" key="1">
    <source>
        <dbReference type="Pfam" id="PF00535"/>
    </source>
</evidence>
<dbReference type="AlphaFoldDB" id="A0A1H4D9R9"/>
<dbReference type="InterPro" id="IPR001173">
    <property type="entry name" value="Glyco_trans_2-like"/>
</dbReference>
<organism evidence="2 3">
    <name type="scientific">Psychroflexus halocasei</name>
    <dbReference type="NCBI Taxonomy" id="908615"/>
    <lineage>
        <taxon>Bacteria</taxon>
        <taxon>Pseudomonadati</taxon>
        <taxon>Bacteroidota</taxon>
        <taxon>Flavobacteriia</taxon>
        <taxon>Flavobacteriales</taxon>
        <taxon>Flavobacteriaceae</taxon>
        <taxon>Psychroflexus</taxon>
    </lineage>
</organism>
<protein>
    <submittedName>
        <fullName evidence="2">Glycosyltransferase involved in cell wall bisynthesis</fullName>
    </submittedName>
</protein>
<name>A0A1H4D9R9_9FLAO</name>
<dbReference type="Proteomes" id="UP000198820">
    <property type="component" value="Unassembled WGS sequence"/>
</dbReference>
<dbReference type="CDD" id="cd00761">
    <property type="entry name" value="Glyco_tranf_GTA_type"/>
    <property type="match status" value="1"/>
</dbReference>
<gene>
    <name evidence="2" type="ORF">SAMN05421540_11026</name>
</gene>
<sequence>MNVTNAHQNIMFSVVIPVHNKSPHLERSINSVLNQTYKGFELILVDDASTDGSSEKLEEFQDENIRLFTRNTPGPGGYAARNLGIKEARSEWVAFLDADDAWELNYLENVCLAIKKEPTAEIFSTNWDNVYSSKVVKNNFFEKFEDLYVNFSLIDFFRENYFIWTSAVTIKRSLLIKSELFPENRCKRGGDVDTWIRCLQYSKKNIWINRTLAHYHKNTVNQVTDNATNPVKQICALATIEKIREDSNDKKLLNSIDFFLSKVVYHKMISDYRRDFKPSLKKTNIIHNLRMRSHLLTKYFIRVIFLEKRRN</sequence>
<accession>A0A1H4D9R9</accession>
<dbReference type="Pfam" id="PF00535">
    <property type="entry name" value="Glycos_transf_2"/>
    <property type="match status" value="1"/>
</dbReference>
<proteinExistence type="predicted"/>
<dbReference type="SUPFAM" id="SSF53448">
    <property type="entry name" value="Nucleotide-diphospho-sugar transferases"/>
    <property type="match status" value="1"/>
</dbReference>